<dbReference type="Pfam" id="PF04085">
    <property type="entry name" value="MreC"/>
    <property type="match status" value="1"/>
</dbReference>
<organism evidence="7 8">
    <name type="scientific">Kytococcus schroeteri</name>
    <dbReference type="NCBI Taxonomy" id="138300"/>
    <lineage>
        <taxon>Bacteria</taxon>
        <taxon>Bacillati</taxon>
        <taxon>Actinomycetota</taxon>
        <taxon>Actinomycetes</taxon>
        <taxon>Micrococcales</taxon>
        <taxon>Kytococcaceae</taxon>
        <taxon>Kytococcus</taxon>
    </lineage>
</organism>
<evidence type="ECO:0000256" key="2">
    <source>
        <dbReference type="ARBA" id="ARBA00013855"/>
    </source>
</evidence>
<accession>A0A2I1P9N0</accession>
<feature type="compositionally biased region" description="Basic and acidic residues" evidence="5">
    <location>
        <begin position="1"/>
        <end position="24"/>
    </location>
</feature>
<dbReference type="AlphaFoldDB" id="A0A2I1P9N0"/>
<evidence type="ECO:0000313" key="7">
    <source>
        <dbReference type="EMBL" id="PKZ41301.1"/>
    </source>
</evidence>
<evidence type="ECO:0000256" key="1">
    <source>
        <dbReference type="ARBA" id="ARBA00009369"/>
    </source>
</evidence>
<evidence type="ECO:0000256" key="3">
    <source>
        <dbReference type="ARBA" id="ARBA00022960"/>
    </source>
</evidence>
<dbReference type="Gene3D" id="2.40.10.340">
    <property type="entry name" value="Rod shape-determining protein MreC, domain 1"/>
    <property type="match status" value="1"/>
</dbReference>
<dbReference type="GO" id="GO:0008360">
    <property type="term" value="P:regulation of cell shape"/>
    <property type="evidence" value="ECO:0007669"/>
    <property type="project" value="UniProtKB-KW"/>
</dbReference>
<comment type="caution">
    <text evidence="7">The sequence shown here is derived from an EMBL/GenBank/DDBJ whole genome shotgun (WGS) entry which is preliminary data.</text>
</comment>
<protein>
    <recommendedName>
        <fullName evidence="2">Cell shape-determining protein MreC</fullName>
    </recommendedName>
    <alternativeName>
        <fullName evidence="4">Cell shape protein MreC</fullName>
    </alternativeName>
</protein>
<dbReference type="InterPro" id="IPR042177">
    <property type="entry name" value="Cell/Rod_1"/>
</dbReference>
<keyword evidence="8" id="KW-1185">Reference proteome</keyword>
<dbReference type="InterPro" id="IPR007221">
    <property type="entry name" value="MreC"/>
</dbReference>
<evidence type="ECO:0000256" key="4">
    <source>
        <dbReference type="ARBA" id="ARBA00032089"/>
    </source>
</evidence>
<dbReference type="EMBL" id="PKIZ01000015">
    <property type="protein sequence ID" value="PKZ41301.1"/>
    <property type="molecule type" value="Genomic_DNA"/>
</dbReference>
<reference evidence="7 8" key="1">
    <citation type="submission" date="2017-12" db="EMBL/GenBank/DDBJ databases">
        <title>Phylogenetic diversity of female urinary microbiome.</title>
        <authorList>
            <person name="Thomas-White K."/>
            <person name="Wolfe A.J."/>
        </authorList>
    </citation>
    <scope>NUCLEOTIDE SEQUENCE [LARGE SCALE GENOMIC DNA]</scope>
    <source>
        <strain evidence="7 8">UMB1298</strain>
    </source>
</reference>
<dbReference type="OrthoDB" id="5196068at2"/>
<keyword evidence="3" id="KW-0133">Cell shape</keyword>
<gene>
    <name evidence="7" type="ORF">CYJ76_08395</name>
</gene>
<dbReference type="InterPro" id="IPR055342">
    <property type="entry name" value="MreC_beta-barrel_core"/>
</dbReference>
<feature type="domain" description="Rod shape-determining protein MreC beta-barrel core" evidence="6">
    <location>
        <begin position="160"/>
        <end position="306"/>
    </location>
</feature>
<dbReference type="Proteomes" id="UP000234206">
    <property type="component" value="Unassembled WGS sequence"/>
</dbReference>
<sequence length="400" mass="41575">MADRIRPYSGDRRVRGRRRGDSQRRVPVGVVRREGLTGRRLGMQQRDRSAERRAWAGPLAALALTLAAVGVDAVSPAVLDPVRSASEVAFAPLQRAMVVPPTDELQAVESERDRLADELRAQREKNRLDSAAVGLFDSEVVAGRELTPARVIGFTAATATSPDRRVTLDVGSRDGVEPDLTVVSRRGLVGRVVSVTDWTSEVMVLGDPALSLGVRSSSGAMGVLSATAPPGTPARQANQLTLQAFEPGTFKEGDLLTTLGGANSPFVSGVAVGRVASIDPDKGQLQETAVVRPGVQVSTLEVVGVLSTAERDRSRETTTLPESQPSPSGPDASPGGDASADPSSQPSSSGDQTGPLDGNPSDDESVLVDPSAPVDQPTDAPSDAARPDAQPASPTPTGAP</sequence>
<dbReference type="Gene3D" id="2.40.10.350">
    <property type="entry name" value="Rod shape-determining protein MreC, domain 2"/>
    <property type="match status" value="1"/>
</dbReference>
<evidence type="ECO:0000313" key="8">
    <source>
        <dbReference type="Proteomes" id="UP000234206"/>
    </source>
</evidence>
<dbReference type="PANTHER" id="PTHR34138">
    <property type="entry name" value="CELL SHAPE-DETERMINING PROTEIN MREC"/>
    <property type="match status" value="1"/>
</dbReference>
<feature type="region of interest" description="Disordered" evidence="5">
    <location>
        <begin position="307"/>
        <end position="400"/>
    </location>
</feature>
<dbReference type="PANTHER" id="PTHR34138:SF1">
    <property type="entry name" value="CELL SHAPE-DETERMINING PROTEIN MREC"/>
    <property type="match status" value="1"/>
</dbReference>
<evidence type="ECO:0000259" key="6">
    <source>
        <dbReference type="Pfam" id="PF04085"/>
    </source>
</evidence>
<dbReference type="RefSeq" id="WP_070706249.1">
    <property type="nucleotide sequence ID" value="NZ_JBHLVH010000004.1"/>
</dbReference>
<dbReference type="InterPro" id="IPR042175">
    <property type="entry name" value="Cell/Rod_MreC_2"/>
</dbReference>
<evidence type="ECO:0000256" key="5">
    <source>
        <dbReference type="SAM" id="MobiDB-lite"/>
    </source>
</evidence>
<comment type="similarity">
    <text evidence="1">Belongs to the MreC family.</text>
</comment>
<feature type="compositionally biased region" description="Low complexity" evidence="5">
    <location>
        <begin position="325"/>
        <end position="352"/>
    </location>
</feature>
<dbReference type="GO" id="GO:0005886">
    <property type="term" value="C:plasma membrane"/>
    <property type="evidence" value="ECO:0007669"/>
    <property type="project" value="TreeGrafter"/>
</dbReference>
<feature type="region of interest" description="Disordered" evidence="5">
    <location>
        <begin position="1"/>
        <end position="25"/>
    </location>
</feature>
<proteinExistence type="inferred from homology"/>
<name>A0A2I1P9N0_9MICO</name>